<reference evidence="1 2" key="1">
    <citation type="submission" date="2018-12" db="EMBL/GenBank/DDBJ databases">
        <title>Alloscrdovia theropitheci sp. nov: a novel taxon from the feces of the bleeding-herat monkey (Theropithecus geleda).</title>
        <authorList>
            <person name="Modesto M."/>
        </authorList>
    </citation>
    <scope>NUCLEOTIDE SEQUENCE [LARGE SCALE GENOMIC DNA]</scope>
    <source>
        <strain evidence="1 2">GLDI4/2</strain>
    </source>
</reference>
<keyword evidence="2" id="KW-1185">Reference proteome</keyword>
<dbReference type="AlphaFoldDB" id="A0A4R0QWG3"/>
<sequence length="106" mass="12265">MCTWFDNARDLDKALEDYPKFKTWMNNKHTSGEIEAASIMSVDEWFDDFMTTWINPHYDDMTSQPMSLLMQSIDINKLALLCSWNEDGGCAFCYDPDSGLVLDVVY</sequence>
<dbReference type="Proteomes" id="UP000291289">
    <property type="component" value="Unassembled WGS sequence"/>
</dbReference>
<accession>A0A4R0QWG3</accession>
<protein>
    <submittedName>
        <fullName evidence="1">Uncharacterized protein</fullName>
    </submittedName>
</protein>
<evidence type="ECO:0000313" key="2">
    <source>
        <dbReference type="Proteomes" id="UP000291289"/>
    </source>
</evidence>
<evidence type="ECO:0000313" key="1">
    <source>
        <dbReference type="EMBL" id="TCD53850.1"/>
    </source>
</evidence>
<dbReference type="EMBL" id="RXLP01000025">
    <property type="protein sequence ID" value="TCD53850.1"/>
    <property type="molecule type" value="Genomic_DNA"/>
</dbReference>
<proteinExistence type="predicted"/>
<gene>
    <name evidence="1" type="ORF">EJ419_06250</name>
</gene>
<name>A0A4R0QWG3_9BIFI</name>
<dbReference type="RefSeq" id="WP_131284733.1">
    <property type="nucleotide sequence ID" value="NZ_RXLP01000025.1"/>
</dbReference>
<comment type="caution">
    <text evidence="1">The sequence shown here is derived from an EMBL/GenBank/DDBJ whole genome shotgun (WGS) entry which is preliminary data.</text>
</comment>
<dbReference type="OrthoDB" id="3242830at2"/>
<organism evidence="1 2">
    <name type="scientific">Alloscardovia theropitheci</name>
    <dbReference type="NCBI Taxonomy" id="2496842"/>
    <lineage>
        <taxon>Bacteria</taxon>
        <taxon>Bacillati</taxon>
        <taxon>Actinomycetota</taxon>
        <taxon>Actinomycetes</taxon>
        <taxon>Bifidobacteriales</taxon>
        <taxon>Bifidobacteriaceae</taxon>
        <taxon>Alloscardovia</taxon>
    </lineage>
</organism>